<feature type="region of interest" description="Disordered" evidence="1">
    <location>
        <begin position="1"/>
        <end position="53"/>
    </location>
</feature>
<dbReference type="InterPro" id="IPR004156">
    <property type="entry name" value="OATP"/>
</dbReference>
<evidence type="ECO:0008006" key="5">
    <source>
        <dbReference type="Google" id="ProtNLM"/>
    </source>
</evidence>
<evidence type="ECO:0000256" key="1">
    <source>
        <dbReference type="SAM" id="MobiDB-lite"/>
    </source>
</evidence>
<feature type="transmembrane region" description="Helical" evidence="2">
    <location>
        <begin position="164"/>
        <end position="187"/>
    </location>
</feature>
<feature type="compositionally biased region" description="Low complexity" evidence="1">
    <location>
        <begin position="202"/>
        <end position="214"/>
    </location>
</feature>
<feature type="region of interest" description="Disordered" evidence="1">
    <location>
        <begin position="202"/>
        <end position="223"/>
    </location>
</feature>
<keyword evidence="4" id="KW-1185">Reference proteome</keyword>
<reference evidence="3" key="2">
    <citation type="submission" date="2020-05" db="UniProtKB">
        <authorList>
            <consortium name="EnsemblMetazoa"/>
        </authorList>
    </citation>
    <scope>IDENTIFICATION</scope>
    <source>
        <strain evidence="3">maculatus3</strain>
    </source>
</reference>
<reference evidence="4" key="1">
    <citation type="submission" date="2013-09" db="EMBL/GenBank/DDBJ databases">
        <title>The Genome Sequence of Anopheles maculatus species B.</title>
        <authorList>
            <consortium name="The Broad Institute Genomics Platform"/>
            <person name="Neafsey D.E."/>
            <person name="Besansky N."/>
            <person name="Howell P."/>
            <person name="Walton C."/>
            <person name="Young S.K."/>
            <person name="Zeng Q."/>
            <person name="Gargeya S."/>
            <person name="Fitzgerald M."/>
            <person name="Haas B."/>
            <person name="Abouelleil A."/>
            <person name="Allen A.W."/>
            <person name="Alvarado L."/>
            <person name="Arachchi H.M."/>
            <person name="Berlin A.M."/>
            <person name="Chapman S.B."/>
            <person name="Gainer-Dewar J."/>
            <person name="Goldberg J."/>
            <person name="Griggs A."/>
            <person name="Gujja S."/>
            <person name="Hansen M."/>
            <person name="Howarth C."/>
            <person name="Imamovic A."/>
            <person name="Ireland A."/>
            <person name="Larimer J."/>
            <person name="McCowan C."/>
            <person name="Murphy C."/>
            <person name="Pearson M."/>
            <person name="Poon T.W."/>
            <person name="Priest M."/>
            <person name="Roberts A."/>
            <person name="Saif S."/>
            <person name="Shea T."/>
            <person name="Sisk P."/>
            <person name="Sykes S."/>
            <person name="Wortman J."/>
            <person name="Nusbaum C."/>
            <person name="Birren B."/>
        </authorList>
    </citation>
    <scope>NUCLEOTIDE SEQUENCE [LARGE SCALE GENOMIC DNA]</scope>
    <source>
        <strain evidence="4">maculatus3</strain>
    </source>
</reference>
<keyword evidence="2" id="KW-0812">Transmembrane</keyword>
<protein>
    <recommendedName>
        <fullName evidence="5">Solute carrier organic anion transporter family member</fullName>
    </recommendedName>
</protein>
<keyword evidence="2" id="KW-0472">Membrane</keyword>
<dbReference type="Pfam" id="PF03137">
    <property type="entry name" value="OATP"/>
    <property type="match status" value="1"/>
</dbReference>
<keyword evidence="2" id="KW-1133">Transmembrane helix</keyword>
<dbReference type="GO" id="GO:0015347">
    <property type="term" value="F:sodium-independent organic anion transmembrane transporter activity"/>
    <property type="evidence" value="ECO:0007669"/>
    <property type="project" value="TreeGrafter"/>
</dbReference>
<feature type="transmembrane region" description="Helical" evidence="2">
    <location>
        <begin position="116"/>
        <end position="136"/>
    </location>
</feature>
<accession>A0A182SZH8</accession>
<dbReference type="GO" id="GO:0043252">
    <property type="term" value="P:sodium-independent organic anion transport"/>
    <property type="evidence" value="ECO:0007669"/>
    <property type="project" value="TreeGrafter"/>
</dbReference>
<dbReference type="PANTHER" id="PTHR11388:SF131">
    <property type="entry name" value="SOLUTE CARRIER ORGANIC ANION TRANSPORTER FAMILY MEMBER"/>
    <property type="match status" value="1"/>
</dbReference>
<evidence type="ECO:0000313" key="4">
    <source>
        <dbReference type="Proteomes" id="UP000075901"/>
    </source>
</evidence>
<organism evidence="3 4">
    <name type="scientific">Anopheles maculatus</name>
    <dbReference type="NCBI Taxonomy" id="74869"/>
    <lineage>
        <taxon>Eukaryota</taxon>
        <taxon>Metazoa</taxon>
        <taxon>Ecdysozoa</taxon>
        <taxon>Arthropoda</taxon>
        <taxon>Hexapoda</taxon>
        <taxon>Insecta</taxon>
        <taxon>Pterygota</taxon>
        <taxon>Neoptera</taxon>
        <taxon>Endopterygota</taxon>
        <taxon>Diptera</taxon>
        <taxon>Nematocera</taxon>
        <taxon>Culicoidea</taxon>
        <taxon>Culicidae</taxon>
        <taxon>Anophelinae</taxon>
        <taxon>Anopheles</taxon>
        <taxon>Anopheles maculatus group</taxon>
    </lineage>
</organism>
<evidence type="ECO:0000256" key="2">
    <source>
        <dbReference type="SAM" id="Phobius"/>
    </source>
</evidence>
<dbReference type="PANTHER" id="PTHR11388">
    <property type="entry name" value="ORGANIC ANION TRANSPORTER"/>
    <property type="match status" value="1"/>
</dbReference>
<feature type="transmembrane region" description="Helical" evidence="2">
    <location>
        <begin position="74"/>
        <end position="95"/>
    </location>
</feature>
<evidence type="ECO:0000313" key="3">
    <source>
        <dbReference type="EnsemblMetazoa" id="AMAM016555-PA"/>
    </source>
</evidence>
<dbReference type="GO" id="GO:0016020">
    <property type="term" value="C:membrane"/>
    <property type="evidence" value="ECO:0007669"/>
    <property type="project" value="InterPro"/>
</dbReference>
<dbReference type="EnsemblMetazoa" id="AMAM016555-RA">
    <property type="protein sequence ID" value="AMAM016555-PA"/>
    <property type="gene ID" value="AMAM016555"/>
</dbReference>
<proteinExistence type="predicted"/>
<sequence>IDEVEREESTSPPVSESTLEDGTELPTESSRRRKRAVEQMDEGQSSTTTSSTPPDSILYTAKLIPGACVKGCALGFYLFSIISSIINCLGASGRIGNLLVNYRCVSKQDKSFTQGLILMMISLFALIPGPIIYGRIIDSTCLVWTEECGKRGNCQLYDQKLFRYYINITALCLTSVGVFFDGLVWWYGKTLDLYGEREIAEQQQRQQQQQQNQNHKVHPAPISNHAFKHDT</sequence>
<dbReference type="AlphaFoldDB" id="A0A182SZH8"/>
<name>A0A182SZH8_9DIPT</name>
<dbReference type="Proteomes" id="UP000075901">
    <property type="component" value="Unassembled WGS sequence"/>
</dbReference>
<dbReference type="VEuPathDB" id="VectorBase:AMAM016555"/>